<keyword evidence="3" id="KW-1185">Reference proteome</keyword>
<dbReference type="Proteomes" id="UP000826195">
    <property type="component" value="Unassembled WGS sequence"/>
</dbReference>
<feature type="region of interest" description="Disordered" evidence="1">
    <location>
        <begin position="155"/>
        <end position="174"/>
    </location>
</feature>
<reference evidence="2 3" key="1">
    <citation type="journal article" date="2021" name="J. Hered.">
        <title>A chromosome-level genome assembly of the parasitoid wasp, Cotesia glomerata (Hymenoptera: Braconidae).</title>
        <authorList>
            <person name="Pinto B.J."/>
            <person name="Weis J.J."/>
            <person name="Gamble T."/>
            <person name="Ode P.J."/>
            <person name="Paul R."/>
            <person name="Zaspel J.M."/>
        </authorList>
    </citation>
    <scope>NUCLEOTIDE SEQUENCE [LARGE SCALE GENOMIC DNA]</scope>
    <source>
        <strain evidence="2">CgM1</strain>
    </source>
</reference>
<proteinExistence type="predicted"/>
<name>A0AAV7IL76_COTGL</name>
<feature type="region of interest" description="Disordered" evidence="1">
    <location>
        <begin position="185"/>
        <end position="212"/>
    </location>
</feature>
<evidence type="ECO:0000256" key="1">
    <source>
        <dbReference type="SAM" id="MobiDB-lite"/>
    </source>
</evidence>
<dbReference type="EMBL" id="JAHXZJ010001119">
    <property type="protein sequence ID" value="KAH0554534.1"/>
    <property type="molecule type" value="Genomic_DNA"/>
</dbReference>
<sequence>MGSSRPPDRSLGSGISFPQWMKGKVDSRFDFDQSTFSPPSHDDSFFYISYNKLGSKQSTSSSSAEPQEGFQSINSVLSENPVAVKAAANIPVKHANIDLSKHPIACQQSFTSAFKGEESSKLTSKFQQGDEFENSTVGLCGKSIVSVANRIMSSSSSLTRKITNDPSQDESGNFASIRASAGEIAKRRGSRSLPVSPISSPISTPDSSPKSRRRVIQNRFFTGGLVEKPPTNHGWFLSSILNQSRDILGQNRINEEEEDVGETSVAKLPPVRSLSRKKSISSQNLTYLGAISAEESKKGRDAEGSSVMASVQNIFQPDTSEMREMNFLSPTSM</sequence>
<feature type="compositionally biased region" description="Basic and acidic residues" evidence="1">
    <location>
        <begin position="294"/>
        <end position="303"/>
    </location>
</feature>
<organism evidence="2 3">
    <name type="scientific">Cotesia glomerata</name>
    <name type="common">Lepidopteran parasitic wasp</name>
    <name type="synonym">Apanteles glomeratus</name>
    <dbReference type="NCBI Taxonomy" id="32391"/>
    <lineage>
        <taxon>Eukaryota</taxon>
        <taxon>Metazoa</taxon>
        <taxon>Ecdysozoa</taxon>
        <taxon>Arthropoda</taxon>
        <taxon>Hexapoda</taxon>
        <taxon>Insecta</taxon>
        <taxon>Pterygota</taxon>
        <taxon>Neoptera</taxon>
        <taxon>Endopterygota</taxon>
        <taxon>Hymenoptera</taxon>
        <taxon>Apocrita</taxon>
        <taxon>Ichneumonoidea</taxon>
        <taxon>Braconidae</taxon>
        <taxon>Microgastrinae</taxon>
        <taxon>Cotesia</taxon>
    </lineage>
</organism>
<evidence type="ECO:0000313" key="3">
    <source>
        <dbReference type="Proteomes" id="UP000826195"/>
    </source>
</evidence>
<dbReference type="AlphaFoldDB" id="A0AAV7IL76"/>
<feature type="compositionally biased region" description="Polar residues" evidence="1">
    <location>
        <begin position="307"/>
        <end position="319"/>
    </location>
</feature>
<evidence type="ECO:0000313" key="2">
    <source>
        <dbReference type="EMBL" id="KAH0554534.1"/>
    </source>
</evidence>
<protein>
    <submittedName>
        <fullName evidence="2">Uncharacterized protein</fullName>
    </submittedName>
</protein>
<comment type="caution">
    <text evidence="2">The sequence shown here is derived from an EMBL/GenBank/DDBJ whole genome shotgun (WGS) entry which is preliminary data.</text>
</comment>
<feature type="region of interest" description="Disordered" evidence="1">
    <location>
        <begin position="293"/>
        <end position="333"/>
    </location>
</feature>
<accession>A0AAV7IL76</accession>
<feature type="compositionally biased region" description="Low complexity" evidence="1">
    <location>
        <begin position="191"/>
        <end position="208"/>
    </location>
</feature>
<gene>
    <name evidence="2" type="ORF">KQX54_011188</name>
</gene>